<keyword evidence="6" id="KW-0969">Cilium</keyword>
<dbReference type="Pfam" id="PF04347">
    <property type="entry name" value="FliO"/>
    <property type="match status" value="1"/>
</dbReference>
<accession>A0A1E3X585</accession>
<proteinExistence type="inferred from homology"/>
<dbReference type="GO" id="GO:0044781">
    <property type="term" value="P:bacterial-type flagellum organization"/>
    <property type="evidence" value="ECO:0007669"/>
    <property type="project" value="UniProtKB-UniRule"/>
</dbReference>
<comment type="similarity">
    <text evidence="5">Belongs to the FliO/MopB family.</text>
</comment>
<dbReference type="NCBIfam" id="TIGR03500">
    <property type="entry name" value="FliO_TIGR"/>
    <property type="match status" value="1"/>
</dbReference>
<sequence length="182" mass="20075">MRKTILKRVYHKSISVLFLILVCALLTFVVVQSNIFAEEKETESHSLPLSQRGIKGDLTLFQSGIEGGSGGLDGYTRVASTLLIVIALIFATVFVLKKKYGVKTNIGRGKKFINIIDYTPMGVKKSIFLVKVPGKHLLLGVTNDKIALLTEIASEDISDNGETVNKSEFLNYIKKSLSQKQI</sequence>
<dbReference type="GO" id="GO:0005886">
    <property type="term" value="C:plasma membrane"/>
    <property type="evidence" value="ECO:0007669"/>
    <property type="project" value="UniProtKB-SubCell"/>
</dbReference>
<keyword evidence="6" id="KW-0966">Cell projection</keyword>
<dbReference type="InterPro" id="IPR022781">
    <property type="entry name" value="Flagellar_biosynth_FliO"/>
</dbReference>
<gene>
    <name evidence="6" type="ORF">SCARUB_04176</name>
</gene>
<keyword evidence="5" id="KW-0975">Bacterial flagellum</keyword>
<name>A0A1E3X585_9BACT</name>
<feature type="transmembrane region" description="Helical" evidence="5">
    <location>
        <begin position="78"/>
        <end position="96"/>
    </location>
</feature>
<keyword evidence="1 5" id="KW-1003">Cell membrane</keyword>
<comment type="subcellular location">
    <subcellularLocation>
        <location evidence="5">Cell membrane</location>
    </subcellularLocation>
    <subcellularLocation>
        <location evidence="5">Bacterial flagellum basal body</location>
    </subcellularLocation>
</comment>
<evidence type="ECO:0000313" key="7">
    <source>
        <dbReference type="Proteomes" id="UP000094056"/>
    </source>
</evidence>
<evidence type="ECO:0000256" key="1">
    <source>
        <dbReference type="ARBA" id="ARBA00022475"/>
    </source>
</evidence>
<comment type="caution">
    <text evidence="6">The sequence shown here is derived from an EMBL/GenBank/DDBJ whole genome shotgun (WGS) entry which is preliminary data.</text>
</comment>
<keyword evidence="6" id="KW-0282">Flagellum</keyword>
<keyword evidence="3 5" id="KW-1133">Transmembrane helix</keyword>
<organism evidence="6 7">
    <name type="scientific">Candidatus Scalindua rubra</name>
    <dbReference type="NCBI Taxonomy" id="1872076"/>
    <lineage>
        <taxon>Bacteria</taxon>
        <taxon>Pseudomonadati</taxon>
        <taxon>Planctomycetota</taxon>
        <taxon>Candidatus Brocadiia</taxon>
        <taxon>Candidatus Brocadiales</taxon>
        <taxon>Candidatus Scalinduaceae</taxon>
        <taxon>Candidatus Scalindua</taxon>
    </lineage>
</organism>
<keyword evidence="2 5" id="KW-0812">Transmembrane</keyword>
<keyword evidence="4 5" id="KW-0472">Membrane</keyword>
<evidence type="ECO:0000256" key="5">
    <source>
        <dbReference type="RuleBase" id="RU362064"/>
    </source>
</evidence>
<evidence type="ECO:0000256" key="3">
    <source>
        <dbReference type="ARBA" id="ARBA00022989"/>
    </source>
</evidence>
<evidence type="ECO:0000256" key="2">
    <source>
        <dbReference type="ARBA" id="ARBA00022692"/>
    </source>
</evidence>
<dbReference type="Proteomes" id="UP000094056">
    <property type="component" value="Unassembled WGS sequence"/>
</dbReference>
<dbReference type="AlphaFoldDB" id="A0A1E3X585"/>
<evidence type="ECO:0000313" key="6">
    <source>
        <dbReference type="EMBL" id="ODS30712.1"/>
    </source>
</evidence>
<evidence type="ECO:0000256" key="4">
    <source>
        <dbReference type="ARBA" id="ARBA00023136"/>
    </source>
</evidence>
<reference evidence="6 7" key="1">
    <citation type="submission" date="2016-07" db="EMBL/GenBank/DDBJ databases">
        <title>Draft genome of Scalindua rubra, obtained from a brine-seawater interface in the Red Sea, sheds light on salt adaptation in anammox bacteria.</title>
        <authorList>
            <person name="Speth D.R."/>
            <person name="Lagkouvardos I."/>
            <person name="Wang Y."/>
            <person name="Qian P.-Y."/>
            <person name="Dutilh B.E."/>
            <person name="Jetten M.S."/>
        </authorList>
    </citation>
    <scope>NUCLEOTIDE SEQUENCE [LARGE SCALE GENOMIC DNA]</scope>
    <source>
        <strain evidence="6">BSI-1</strain>
    </source>
</reference>
<dbReference type="EMBL" id="MAYW01000185">
    <property type="protein sequence ID" value="ODS30712.1"/>
    <property type="molecule type" value="Genomic_DNA"/>
</dbReference>
<protein>
    <recommendedName>
        <fullName evidence="5">Flagellar protein</fullName>
    </recommendedName>
</protein>
<dbReference type="GO" id="GO:0009425">
    <property type="term" value="C:bacterial-type flagellum basal body"/>
    <property type="evidence" value="ECO:0007669"/>
    <property type="project" value="UniProtKB-SubCell"/>
</dbReference>